<sequence length="158" mass="17778">MRNNYILIDYENVQPKSLSLLNAHVFKLLVFVGANQTKIPFEMAVEIQQLGNKAEYVKIGGSGPNALDFHIAFYLGELVQKDPSGYFHIVSKDTGFDPLIKHLKEKKIFAQRKEELNDIQILNVSSSTTMDEKISAVVQRLASCANKTTQNACINKYN</sequence>
<name>A0A251XD74_9GAMM</name>
<evidence type="ECO:0000313" key="3">
    <source>
        <dbReference type="Proteomes" id="UP000194798"/>
    </source>
</evidence>
<comment type="caution">
    <text evidence="2">The sequence shown here is derived from an EMBL/GenBank/DDBJ whole genome shotgun (WGS) entry which is preliminary data.</text>
</comment>
<dbReference type="AlphaFoldDB" id="A0A251XD74"/>
<dbReference type="InterPro" id="IPR041494">
    <property type="entry name" value="PIN7"/>
</dbReference>
<dbReference type="EMBL" id="MSLT01000001">
    <property type="protein sequence ID" value="OUD16325.1"/>
    <property type="molecule type" value="Genomic_DNA"/>
</dbReference>
<protein>
    <recommendedName>
        <fullName evidence="1">PIN-like domain-containing protein</fullName>
    </recommendedName>
</protein>
<keyword evidence="3" id="KW-1185">Reference proteome</keyword>
<gene>
    <name evidence="2" type="ORF">TPSD3_00975</name>
</gene>
<dbReference type="Proteomes" id="UP000194798">
    <property type="component" value="Unassembled WGS sequence"/>
</dbReference>
<evidence type="ECO:0000313" key="2">
    <source>
        <dbReference type="EMBL" id="OUD16325.1"/>
    </source>
</evidence>
<accession>A0A251XD74</accession>
<feature type="domain" description="PIN-like" evidence="1">
    <location>
        <begin position="7"/>
        <end position="106"/>
    </location>
</feature>
<proteinExistence type="predicted"/>
<reference evidence="2 3" key="1">
    <citation type="submission" date="2016-12" db="EMBL/GenBank/DDBJ databases">
        <title>Thioflexothrix psekupsii D3 genome sequencing and assembly.</title>
        <authorList>
            <person name="Fomenkov A."/>
            <person name="Vincze T."/>
            <person name="Grabovich M."/>
            <person name="Anton B.P."/>
            <person name="Dubinina G."/>
            <person name="Orlova M."/>
            <person name="Belousova E."/>
            <person name="Roberts R.J."/>
        </authorList>
    </citation>
    <scope>NUCLEOTIDE SEQUENCE [LARGE SCALE GENOMIC DNA]</scope>
    <source>
        <strain evidence="2">D3</strain>
    </source>
</reference>
<dbReference type="Pfam" id="PF18475">
    <property type="entry name" value="PIN7"/>
    <property type="match status" value="1"/>
</dbReference>
<evidence type="ECO:0000259" key="1">
    <source>
        <dbReference type="Pfam" id="PF18475"/>
    </source>
</evidence>
<organism evidence="2 3">
    <name type="scientific">Thioflexithrix psekupsensis</name>
    <dbReference type="NCBI Taxonomy" id="1570016"/>
    <lineage>
        <taxon>Bacteria</taxon>
        <taxon>Pseudomonadati</taxon>
        <taxon>Pseudomonadota</taxon>
        <taxon>Gammaproteobacteria</taxon>
        <taxon>Thiotrichales</taxon>
        <taxon>Thioflexithrix</taxon>
    </lineage>
</organism>